<comment type="caution">
    <text evidence="2">The sequence shown here is derived from an EMBL/GenBank/DDBJ whole genome shotgun (WGS) entry which is preliminary data.</text>
</comment>
<feature type="transmembrane region" description="Helical" evidence="1">
    <location>
        <begin position="51"/>
        <end position="75"/>
    </location>
</feature>
<keyword evidence="1" id="KW-0472">Membrane</keyword>
<sequence length="140" mass="14898">MLLMNRKFRAKNYLSLPFTTTVAIAGMVAGAGLIVIDFAQLMVSAATEPGAAAVIVVLVITLAITVAMPVFAAIGLKRGSRWASTLVTVFAVWSCVLLFWYRDPLGLLSAFVSFVSLVAVWTPSARNFARDARSQGSSGL</sequence>
<evidence type="ECO:0000313" key="3">
    <source>
        <dbReference type="Proteomes" id="UP001500943"/>
    </source>
</evidence>
<keyword evidence="3" id="KW-1185">Reference proteome</keyword>
<keyword evidence="1" id="KW-1133">Transmembrane helix</keyword>
<dbReference type="EMBL" id="BAAAKW010000027">
    <property type="protein sequence ID" value="GAA1216415.1"/>
    <property type="molecule type" value="Genomic_DNA"/>
</dbReference>
<feature type="transmembrane region" description="Helical" evidence="1">
    <location>
        <begin position="107"/>
        <end position="125"/>
    </location>
</feature>
<organism evidence="2 3">
    <name type="scientific">Rhodoglobus aureus</name>
    <dbReference type="NCBI Taxonomy" id="191497"/>
    <lineage>
        <taxon>Bacteria</taxon>
        <taxon>Bacillati</taxon>
        <taxon>Actinomycetota</taxon>
        <taxon>Actinomycetes</taxon>
        <taxon>Micrococcales</taxon>
        <taxon>Microbacteriaceae</taxon>
        <taxon>Rhodoglobus</taxon>
    </lineage>
</organism>
<name>A0ABN1VPE8_9MICO</name>
<dbReference type="Proteomes" id="UP001500943">
    <property type="component" value="Unassembled WGS sequence"/>
</dbReference>
<feature type="transmembrane region" description="Helical" evidence="1">
    <location>
        <begin position="12"/>
        <end position="39"/>
    </location>
</feature>
<reference evidence="2 3" key="1">
    <citation type="journal article" date="2019" name="Int. J. Syst. Evol. Microbiol.">
        <title>The Global Catalogue of Microorganisms (GCM) 10K type strain sequencing project: providing services to taxonomists for standard genome sequencing and annotation.</title>
        <authorList>
            <consortium name="The Broad Institute Genomics Platform"/>
            <consortium name="The Broad Institute Genome Sequencing Center for Infectious Disease"/>
            <person name="Wu L."/>
            <person name="Ma J."/>
        </authorList>
    </citation>
    <scope>NUCLEOTIDE SEQUENCE [LARGE SCALE GENOMIC DNA]</scope>
    <source>
        <strain evidence="2 3">JCM 12762</strain>
    </source>
</reference>
<accession>A0ABN1VPE8</accession>
<evidence type="ECO:0000256" key="1">
    <source>
        <dbReference type="SAM" id="Phobius"/>
    </source>
</evidence>
<keyword evidence="1" id="KW-0812">Transmembrane</keyword>
<evidence type="ECO:0000313" key="2">
    <source>
        <dbReference type="EMBL" id="GAA1216415.1"/>
    </source>
</evidence>
<proteinExistence type="predicted"/>
<gene>
    <name evidence="2" type="ORF">GCM10009655_14640</name>
</gene>
<protein>
    <submittedName>
        <fullName evidence="2">Uncharacterized protein</fullName>
    </submittedName>
</protein>
<feature type="transmembrane region" description="Helical" evidence="1">
    <location>
        <begin position="82"/>
        <end position="101"/>
    </location>
</feature>